<feature type="transmembrane region" description="Helical" evidence="1">
    <location>
        <begin position="335"/>
        <end position="353"/>
    </location>
</feature>
<feature type="transmembrane region" description="Helical" evidence="1">
    <location>
        <begin position="431"/>
        <end position="454"/>
    </location>
</feature>
<keyword evidence="1" id="KW-0812">Transmembrane</keyword>
<evidence type="ECO:0000313" key="2">
    <source>
        <dbReference type="EMBL" id="PIZ62518.1"/>
    </source>
</evidence>
<gene>
    <name evidence="2" type="ORF">COY16_04110</name>
</gene>
<sequence>MKNEQNNHSAQNNSKSSALSRIFPVVVRYIIPALLTLIVGLLCFANFTPNTWLTGWDNLHPEFDFALNFKRAFYSAWQEYQGLGLLAGMAHAADLFRTLFLWGISFILPDQLIRYFYHFLMILVGTLGAYQLVKYIIPDTFSPTIKRSSALVGALFYLLNLGSVQYFFFLFEPFSTFWGLLPWEIFVLLAYFHKPTPKKLLILGLVNLIATGQAYVQTIFFVYIIILSFFSIHHLITSFGAKAIRIILAAALTIIMVNSFWLLPNAYFFTQDVSVTQESINNKINSDRFFEMNKQRGSIPDLITLKGFNYDTLVTGPSGESEFAMNAWHTHYDSWPIISINIILFVLMLYGITRKFRYRGPFFGLFVLGGIVFLSDTIFFDSASSIFRIVPFFSQIFRNPFSKFIVPLVLTMSVGIAVGTAYIFNFLSKRFFLAFQYGVLGIALCVLFIGYPAFTGQYIYTGLRIQIPKEYFQTFDYFKAQNPDSRIMNLPQTSFWGWGSYRWGSTGSGFLWYGIEQPIMDRAFDVWSDELEQYYWELTYALKSRDQAQFDQIIEKYHISYILFDESYIPSESSNPKALYKQEDFLKNNPNISLVASYGSIHIYKTNLKAPEGFAYLATGGVTASKGERFVQRDQLFAKTGLYYQPEDSMLTDLYYPFPSLFTNRFQEDVDFQVDSNAKNISFSNNVPAGNYVLTVPKGQSSNVVPVHIRARIDNNVLNLELQYIPTEVSIGSEKINIPTSSETLEIPVPTDAISFILDINHTAYFSLDKLSDQYKDIGGTYLHDSGIPMRAYIHNASRVIEQVLDPAKFIPATSCIESTDGTVRSDIVGGAINISARRIPACLPYQEVLDFLPRFGLAEVIIEYHSKSDAFPRYCLHSKLQDQCLSNKDVLRGDMIQIADTVKSYVPITTTQDDTLSFSLVLDAGLGYAQDYESTKSIKINRVLVRGYELVGDTQISLEPLKDLSDDLYQVTIPEKTAIIVSVPKLSSPWTFDELIMPGVIRLGDIGKDDQHTGDIYSRFVGEDADRRLQLYARDALLNQWMNLDGVPSDISYMIELEHTNYEGLPPLISVETLDANTRFLYAQLEPRSNLILPPIYAFDTGLRISLQNPSFSTDPTINEFTHGSLQPIPYEIVTEIHLNKADLTVQRPIFDEINYTKNSYTSYTFKLPDTIPDNTMIVLSQSHDKGWNAYSVNCESSNLKCQISNFFPMIFGAQLNDHVRVNGWSNGWLLNDQLTSNLQNPTSSMIVLMYIPQYLEYLGLILLFISLITLTTRSIIVRKE</sequence>
<comment type="caution">
    <text evidence="2">The sequence shown here is derived from an EMBL/GenBank/DDBJ whole genome shotgun (WGS) entry which is preliminary data.</text>
</comment>
<evidence type="ECO:0000313" key="3">
    <source>
        <dbReference type="Proteomes" id="UP000228503"/>
    </source>
</evidence>
<dbReference type="Proteomes" id="UP000228503">
    <property type="component" value="Unassembled WGS sequence"/>
</dbReference>
<feature type="transmembrane region" description="Helical" evidence="1">
    <location>
        <begin position="214"/>
        <end position="236"/>
    </location>
</feature>
<feature type="transmembrane region" description="Helical" evidence="1">
    <location>
        <begin position="243"/>
        <end position="263"/>
    </location>
</feature>
<accession>A0A2M7TXG9</accession>
<keyword evidence="1" id="KW-1133">Transmembrane helix</keyword>
<name>A0A2M7TXG9_9BACT</name>
<feature type="transmembrane region" description="Helical" evidence="1">
    <location>
        <begin position="404"/>
        <end position="424"/>
    </location>
</feature>
<feature type="transmembrane region" description="Helical" evidence="1">
    <location>
        <begin position="115"/>
        <end position="137"/>
    </location>
</feature>
<evidence type="ECO:0000256" key="1">
    <source>
        <dbReference type="SAM" id="Phobius"/>
    </source>
</evidence>
<proteinExistence type="predicted"/>
<feature type="transmembrane region" description="Helical" evidence="1">
    <location>
        <begin position="25"/>
        <end position="47"/>
    </location>
</feature>
<reference evidence="3" key="1">
    <citation type="submission" date="2017-09" db="EMBL/GenBank/DDBJ databases">
        <title>Depth-based differentiation of microbial function through sediment-hosted aquifers and enrichment of novel symbionts in the deep terrestrial subsurface.</title>
        <authorList>
            <person name="Probst A.J."/>
            <person name="Ladd B."/>
            <person name="Jarett J.K."/>
            <person name="Geller-Mcgrath D.E."/>
            <person name="Sieber C.M.K."/>
            <person name="Emerson J.B."/>
            <person name="Anantharaman K."/>
            <person name="Thomas B.C."/>
            <person name="Malmstrom R."/>
            <person name="Stieglmeier M."/>
            <person name="Klingl A."/>
            <person name="Woyke T."/>
            <person name="Ryan C.M."/>
            <person name="Banfield J.F."/>
        </authorList>
    </citation>
    <scope>NUCLEOTIDE SEQUENCE [LARGE SCALE GENOMIC DNA]</scope>
</reference>
<protein>
    <recommendedName>
        <fullName evidence="4">Membrane protein 6-pyruvoyl-tetrahydropterin synthase-related domain-containing protein</fullName>
    </recommendedName>
</protein>
<organism evidence="2 3">
    <name type="scientific">Candidatus Roizmanbacteria bacterium CG_4_10_14_0_2_um_filter_39_13</name>
    <dbReference type="NCBI Taxonomy" id="1974825"/>
    <lineage>
        <taxon>Bacteria</taxon>
        <taxon>Candidatus Roizmaniibacteriota</taxon>
    </lineage>
</organism>
<dbReference type="EMBL" id="PFOB01000053">
    <property type="protein sequence ID" value="PIZ62518.1"/>
    <property type="molecule type" value="Genomic_DNA"/>
</dbReference>
<feature type="transmembrane region" description="Helical" evidence="1">
    <location>
        <begin position="149"/>
        <end position="169"/>
    </location>
</feature>
<feature type="transmembrane region" description="Helical" evidence="1">
    <location>
        <begin position="365"/>
        <end position="384"/>
    </location>
</feature>
<evidence type="ECO:0008006" key="4">
    <source>
        <dbReference type="Google" id="ProtNLM"/>
    </source>
</evidence>
<feature type="transmembrane region" description="Helical" evidence="1">
    <location>
        <begin position="1256"/>
        <end position="1278"/>
    </location>
</feature>
<keyword evidence="1" id="KW-0472">Membrane</keyword>